<name>A0A553N914_TIGCA</name>
<comment type="caution">
    <text evidence="2">The sequence shown here is derived from an EMBL/GenBank/DDBJ whole genome shotgun (WGS) entry which is preliminary data.</text>
</comment>
<dbReference type="EMBL" id="VCGU01000459">
    <property type="protein sequence ID" value="TRY61933.1"/>
    <property type="molecule type" value="Genomic_DNA"/>
</dbReference>
<sequence>MRGQKSNKSRRMGITWKSLEGITYPPPKRQHANMCDWDGATSTLAMRGTTNCITMFIRNLATWQQVTTNNFPAKSGLFLKTSGLSNPDDCAPHYSAQSSSWSQALAPRILESSSPRPRPEYV</sequence>
<dbReference type="Proteomes" id="UP000318571">
    <property type="component" value="Chromosome 8"/>
</dbReference>
<dbReference type="AlphaFoldDB" id="A0A553N914"/>
<protein>
    <submittedName>
        <fullName evidence="2">Uncharacterized protein</fullName>
    </submittedName>
</protein>
<organism evidence="2 3">
    <name type="scientific">Tigriopus californicus</name>
    <name type="common">Marine copepod</name>
    <dbReference type="NCBI Taxonomy" id="6832"/>
    <lineage>
        <taxon>Eukaryota</taxon>
        <taxon>Metazoa</taxon>
        <taxon>Ecdysozoa</taxon>
        <taxon>Arthropoda</taxon>
        <taxon>Crustacea</taxon>
        <taxon>Multicrustacea</taxon>
        <taxon>Hexanauplia</taxon>
        <taxon>Copepoda</taxon>
        <taxon>Harpacticoida</taxon>
        <taxon>Harpacticidae</taxon>
        <taxon>Tigriopus</taxon>
    </lineage>
</organism>
<reference evidence="2 3" key="1">
    <citation type="journal article" date="2018" name="Nat. Ecol. Evol.">
        <title>Genomic signatures of mitonuclear coevolution across populations of Tigriopus californicus.</title>
        <authorList>
            <person name="Barreto F.S."/>
            <person name="Watson E.T."/>
            <person name="Lima T.G."/>
            <person name="Willett C.S."/>
            <person name="Edmands S."/>
            <person name="Li W."/>
            <person name="Burton R.S."/>
        </authorList>
    </citation>
    <scope>NUCLEOTIDE SEQUENCE [LARGE SCALE GENOMIC DNA]</scope>
    <source>
        <strain evidence="2 3">San Diego</strain>
    </source>
</reference>
<evidence type="ECO:0000313" key="2">
    <source>
        <dbReference type="EMBL" id="TRY61933.1"/>
    </source>
</evidence>
<accession>A0A553N914</accession>
<keyword evidence="3" id="KW-1185">Reference proteome</keyword>
<feature type="region of interest" description="Disordered" evidence="1">
    <location>
        <begin position="98"/>
        <end position="122"/>
    </location>
</feature>
<proteinExistence type="predicted"/>
<evidence type="ECO:0000313" key="3">
    <source>
        <dbReference type="Proteomes" id="UP000318571"/>
    </source>
</evidence>
<gene>
    <name evidence="2" type="ORF">TCAL_08879</name>
</gene>
<evidence type="ECO:0000256" key="1">
    <source>
        <dbReference type="SAM" id="MobiDB-lite"/>
    </source>
</evidence>